<dbReference type="Pfam" id="PF13715">
    <property type="entry name" value="CarbopepD_reg_2"/>
    <property type="match status" value="1"/>
</dbReference>
<dbReference type="InterPro" id="IPR036942">
    <property type="entry name" value="Beta-barrel_TonB_sf"/>
</dbReference>
<evidence type="ECO:0000256" key="4">
    <source>
        <dbReference type="ARBA" id="ARBA00022692"/>
    </source>
</evidence>
<dbReference type="Gene3D" id="2.40.170.20">
    <property type="entry name" value="TonB-dependent receptor, beta-barrel domain"/>
    <property type="match status" value="1"/>
</dbReference>
<keyword evidence="3" id="KW-1134">Transmembrane beta strand</keyword>
<feature type="domain" description="TonB-dependent receptor-like beta-barrel" evidence="12">
    <location>
        <begin position="325"/>
        <end position="665"/>
    </location>
</feature>
<gene>
    <name evidence="14" type="ORF">ACFSTE_16185</name>
</gene>
<evidence type="ECO:0000256" key="5">
    <source>
        <dbReference type="ARBA" id="ARBA00022729"/>
    </source>
</evidence>
<comment type="caution">
    <text evidence="14">The sequence shown here is derived from an EMBL/GenBank/DDBJ whole genome shotgun (WGS) entry which is preliminary data.</text>
</comment>
<dbReference type="PANTHER" id="PTHR30069:SF29">
    <property type="entry name" value="HEMOGLOBIN AND HEMOGLOBIN-HAPTOGLOBIN-BINDING PROTEIN 1-RELATED"/>
    <property type="match status" value="1"/>
</dbReference>
<organism evidence="14 15">
    <name type="scientific">Aquimarina hainanensis</name>
    <dbReference type="NCBI Taxonomy" id="1578017"/>
    <lineage>
        <taxon>Bacteria</taxon>
        <taxon>Pseudomonadati</taxon>
        <taxon>Bacteroidota</taxon>
        <taxon>Flavobacteriia</taxon>
        <taxon>Flavobacteriales</taxon>
        <taxon>Flavobacteriaceae</taxon>
        <taxon>Aquimarina</taxon>
    </lineage>
</organism>
<keyword evidence="15" id="KW-1185">Reference proteome</keyword>
<feature type="chain" id="PRO_5047345007" evidence="11">
    <location>
        <begin position="20"/>
        <end position="719"/>
    </location>
</feature>
<name>A0ABW5NBX6_9FLAO</name>
<keyword evidence="2" id="KW-0813">Transport</keyword>
<dbReference type="InterPro" id="IPR000531">
    <property type="entry name" value="Beta-barrel_TonB"/>
</dbReference>
<evidence type="ECO:0000256" key="2">
    <source>
        <dbReference type="ARBA" id="ARBA00022448"/>
    </source>
</evidence>
<dbReference type="EMBL" id="JBHULX010000039">
    <property type="protein sequence ID" value="MFD2592379.1"/>
    <property type="molecule type" value="Genomic_DNA"/>
</dbReference>
<evidence type="ECO:0000256" key="6">
    <source>
        <dbReference type="ARBA" id="ARBA00023077"/>
    </source>
</evidence>
<evidence type="ECO:0000256" key="11">
    <source>
        <dbReference type="SAM" id="SignalP"/>
    </source>
</evidence>
<evidence type="ECO:0000256" key="10">
    <source>
        <dbReference type="RuleBase" id="RU003357"/>
    </source>
</evidence>
<dbReference type="Pfam" id="PF07715">
    <property type="entry name" value="Plug"/>
    <property type="match status" value="1"/>
</dbReference>
<evidence type="ECO:0000313" key="14">
    <source>
        <dbReference type="EMBL" id="MFD2592379.1"/>
    </source>
</evidence>
<keyword evidence="4" id="KW-0812">Transmembrane</keyword>
<dbReference type="InterPro" id="IPR012910">
    <property type="entry name" value="Plug_dom"/>
</dbReference>
<feature type="domain" description="TonB-dependent receptor plug" evidence="13">
    <location>
        <begin position="134"/>
        <end position="214"/>
    </location>
</feature>
<dbReference type="Pfam" id="PF00593">
    <property type="entry name" value="TonB_dep_Rec_b-barrel"/>
    <property type="match status" value="1"/>
</dbReference>
<keyword evidence="7 10" id="KW-0472">Membrane</keyword>
<protein>
    <submittedName>
        <fullName evidence="14">TonB-dependent receptor domain-containing protein</fullName>
    </submittedName>
</protein>
<evidence type="ECO:0000256" key="9">
    <source>
        <dbReference type="ARBA" id="ARBA00023237"/>
    </source>
</evidence>
<dbReference type="PANTHER" id="PTHR30069">
    <property type="entry name" value="TONB-DEPENDENT OUTER MEMBRANE RECEPTOR"/>
    <property type="match status" value="1"/>
</dbReference>
<dbReference type="SUPFAM" id="SSF56935">
    <property type="entry name" value="Porins"/>
    <property type="match status" value="1"/>
</dbReference>
<dbReference type="InterPro" id="IPR008969">
    <property type="entry name" value="CarboxyPept-like_regulatory"/>
</dbReference>
<keyword evidence="9" id="KW-0998">Cell outer membrane</keyword>
<dbReference type="RefSeq" id="WP_378254355.1">
    <property type="nucleotide sequence ID" value="NZ_JBHSJV010000001.1"/>
</dbReference>
<dbReference type="Gene3D" id="2.60.40.1120">
    <property type="entry name" value="Carboxypeptidase-like, regulatory domain"/>
    <property type="match status" value="1"/>
</dbReference>
<evidence type="ECO:0000313" key="15">
    <source>
        <dbReference type="Proteomes" id="UP001597459"/>
    </source>
</evidence>
<dbReference type="SUPFAM" id="SSF49464">
    <property type="entry name" value="Carboxypeptidase regulatory domain-like"/>
    <property type="match status" value="1"/>
</dbReference>
<evidence type="ECO:0000256" key="3">
    <source>
        <dbReference type="ARBA" id="ARBA00022452"/>
    </source>
</evidence>
<evidence type="ECO:0000259" key="13">
    <source>
        <dbReference type="Pfam" id="PF07715"/>
    </source>
</evidence>
<proteinExistence type="inferred from homology"/>
<evidence type="ECO:0000256" key="7">
    <source>
        <dbReference type="ARBA" id="ARBA00023136"/>
    </source>
</evidence>
<comment type="similarity">
    <text evidence="10">Belongs to the TonB-dependent receptor family.</text>
</comment>
<dbReference type="InterPro" id="IPR039426">
    <property type="entry name" value="TonB-dep_rcpt-like"/>
</dbReference>
<evidence type="ECO:0000259" key="12">
    <source>
        <dbReference type="Pfam" id="PF00593"/>
    </source>
</evidence>
<evidence type="ECO:0000256" key="1">
    <source>
        <dbReference type="ARBA" id="ARBA00004571"/>
    </source>
</evidence>
<keyword evidence="6 10" id="KW-0798">TonB box</keyword>
<comment type="subcellular location">
    <subcellularLocation>
        <location evidence="1">Cell outer membrane</location>
        <topology evidence="1">Multi-pass membrane protein</topology>
    </subcellularLocation>
</comment>
<sequence length="719" mass="80719">MKSLLIALLTVFLSSFSYAQTTISGTVTDPKGVPIIGANIYIDGTYDGSSSNDQGAFSFTTSETGSQTLVVSSISFETYFSFEEVTTMNNLHIKLKEDVNSLDSVILTAGTFAAGDNSKASVLSPMDIVTTAGAAGDYIAAFQTLPGTSTVAEDGRLFVRGGDANEANVYIDGLRVFQPFTARTNNIPTRGRFSPFLFSGTNFSTGGYSAEYGDALSSVLLMNTIDQPDQEKTDIQIINVGVGAGNTQKWNDNNSLSFNAFYLNLKPYQEIISQDFDWKKPYESLAGEAVYRHQFTNGLLKVYGGVNYTRFRLIQEDINIPSGIDFSMKNRNLYLNTSYKGSLGNDWSITSGLSFANDHNDIRVQDTDIANDDYTAHLKLSLRKRFSNRVKLHIGAEQFLNSHEELTAVPNIGNFDTHHQNNSTATFAETNIFFSKKLAMQVGVRGTYNNLLDTYRITPRASLAYKISSNAQLSLAYGDFYQTPQHEVLKYTMDIEPEKSSHYILNYLYQKEGRTLRAEAYYKQYDNLLTYDTEMPAYNSLYTNNGNGYAQGIDLYWRDNSSIKNFEYWLSYSYLDTERTYKNYPTAATPNFAATHNISLVGKLWVDKWKSMIGATYNFASGRPYTDPNTNSFLSEKTKAYNSLNMNWAYLISQQKILYVSVSNILGTKNIFNYQYADTPTPQGTFPRRAITPSADRFFIVGFFWTISDRKNDNQLDNL</sequence>
<feature type="signal peptide" evidence="11">
    <location>
        <begin position="1"/>
        <end position="19"/>
    </location>
</feature>
<accession>A0ABW5NBX6</accession>
<keyword evidence="8 14" id="KW-0675">Receptor</keyword>
<keyword evidence="5 11" id="KW-0732">Signal</keyword>
<evidence type="ECO:0000256" key="8">
    <source>
        <dbReference type="ARBA" id="ARBA00023170"/>
    </source>
</evidence>
<dbReference type="Proteomes" id="UP001597459">
    <property type="component" value="Unassembled WGS sequence"/>
</dbReference>
<reference evidence="15" key="1">
    <citation type="journal article" date="2019" name="Int. J. Syst. Evol. Microbiol.">
        <title>The Global Catalogue of Microorganisms (GCM) 10K type strain sequencing project: providing services to taxonomists for standard genome sequencing and annotation.</title>
        <authorList>
            <consortium name="The Broad Institute Genomics Platform"/>
            <consortium name="The Broad Institute Genome Sequencing Center for Infectious Disease"/>
            <person name="Wu L."/>
            <person name="Ma J."/>
        </authorList>
    </citation>
    <scope>NUCLEOTIDE SEQUENCE [LARGE SCALE GENOMIC DNA]</scope>
    <source>
        <strain evidence="15">KCTC 42423</strain>
    </source>
</reference>